<protein>
    <recommendedName>
        <fullName evidence="6">NADPH-dependent FMN reductase-like domain-containing protein</fullName>
    </recommendedName>
</protein>
<evidence type="ECO:0000256" key="1">
    <source>
        <dbReference type="ARBA" id="ARBA00001917"/>
    </source>
</evidence>
<dbReference type="InterPro" id="IPR005025">
    <property type="entry name" value="FMN_Rdtase-like_dom"/>
</dbReference>
<evidence type="ECO:0000256" key="3">
    <source>
        <dbReference type="ARBA" id="ARBA00022630"/>
    </source>
</evidence>
<evidence type="ECO:0000256" key="5">
    <source>
        <dbReference type="ARBA" id="ARBA00038292"/>
    </source>
</evidence>
<gene>
    <name evidence="7" type="ORF">BKD89_04040</name>
</gene>
<keyword evidence="3" id="KW-0285">Flavoprotein</keyword>
<dbReference type="AlphaFoldDB" id="A0A3G3IHF5"/>
<evidence type="ECO:0000313" key="7">
    <source>
        <dbReference type="EMBL" id="AYQ54974.1"/>
    </source>
</evidence>
<dbReference type="EMBL" id="CP017686">
    <property type="protein sequence ID" value="AYQ54974.1"/>
    <property type="molecule type" value="Genomic_DNA"/>
</dbReference>
<dbReference type="PANTHER" id="PTHR43278:SF2">
    <property type="entry name" value="IRON-SULFUR FLAVOPROTEIN"/>
    <property type="match status" value="1"/>
</dbReference>
<evidence type="ECO:0000256" key="2">
    <source>
        <dbReference type="ARBA" id="ARBA00001966"/>
    </source>
</evidence>
<evidence type="ECO:0000259" key="6">
    <source>
        <dbReference type="Pfam" id="PF03358"/>
    </source>
</evidence>
<comment type="cofactor">
    <cofactor evidence="1">
        <name>FMN</name>
        <dbReference type="ChEBI" id="CHEBI:58210"/>
    </cofactor>
</comment>
<comment type="similarity">
    <text evidence="5">Belongs to the SsuE family. Isf subfamily.</text>
</comment>
<proteinExistence type="inferred from homology"/>
<dbReference type="InterPro" id="IPR029039">
    <property type="entry name" value="Flavoprotein-like_sf"/>
</dbReference>
<dbReference type="SUPFAM" id="SSF52218">
    <property type="entry name" value="Flavoproteins"/>
    <property type="match status" value="1"/>
</dbReference>
<evidence type="ECO:0000256" key="4">
    <source>
        <dbReference type="ARBA" id="ARBA00022643"/>
    </source>
</evidence>
<dbReference type="InterPro" id="IPR051796">
    <property type="entry name" value="ISF_SsuE-like"/>
</dbReference>
<name>A0A3G3IHF5_9ARCH</name>
<dbReference type="GO" id="GO:0016491">
    <property type="term" value="F:oxidoreductase activity"/>
    <property type="evidence" value="ECO:0007669"/>
    <property type="project" value="InterPro"/>
</dbReference>
<sequence length="183" mass="19463">MAGKITVLIGSPRANGNSAKIAKAIADECQAMGKEVATFHLDKIEGLRGCRACNACKKRGGCIAKDPTLPILESIAGSEGIVLSTPLYFNVESGQLKLVLDRFYGFLSEDFKTFLPGTQKAAVVVSCMTGEESSEDCASHLRQVCSMCGIQPVGTIAVCDPGDEKNTLTPEILERAKDIAHKL</sequence>
<keyword evidence="4" id="KW-0288">FMN</keyword>
<dbReference type="RefSeq" id="WP_015504710.1">
    <property type="nucleotide sequence ID" value="NZ_CAYARL010000006.1"/>
</dbReference>
<dbReference type="GeneID" id="41321609"/>
<accession>A0A3G3IHF5</accession>
<dbReference type="Gene3D" id="3.40.50.360">
    <property type="match status" value="1"/>
</dbReference>
<evidence type="ECO:0000313" key="8">
    <source>
        <dbReference type="Proteomes" id="UP000273278"/>
    </source>
</evidence>
<comment type="cofactor">
    <cofactor evidence="2">
        <name>[4Fe-4S] cluster</name>
        <dbReference type="ChEBI" id="CHEBI:49883"/>
    </cofactor>
</comment>
<feature type="domain" description="NADPH-dependent FMN reductase-like" evidence="6">
    <location>
        <begin position="4"/>
        <end position="158"/>
    </location>
</feature>
<dbReference type="Pfam" id="PF03358">
    <property type="entry name" value="FMN_red"/>
    <property type="match status" value="1"/>
</dbReference>
<organism evidence="7 8">
    <name type="scientific">Methanomethylophilus alvi</name>
    <dbReference type="NCBI Taxonomy" id="1291540"/>
    <lineage>
        <taxon>Archaea</taxon>
        <taxon>Methanobacteriati</taxon>
        <taxon>Thermoplasmatota</taxon>
        <taxon>Thermoplasmata</taxon>
        <taxon>Methanomassiliicoccales</taxon>
        <taxon>Methanomethylophilaceae</taxon>
        <taxon>Methanomethylophilus</taxon>
    </lineage>
</organism>
<dbReference type="PANTHER" id="PTHR43278">
    <property type="entry name" value="NAD(P)H-DEPENDENT FMN-CONTAINING OXIDOREDUCTASE YWQN-RELATED"/>
    <property type="match status" value="1"/>
</dbReference>
<reference evidence="7 8" key="1">
    <citation type="submission" date="2016-10" db="EMBL/GenBank/DDBJ databases">
        <title>Complete genome of the TMA-utilizing, human hosted archaeon Methanomethylophilus alvus Gen. nov, sp. nov., strain Mx-05, derived from a pure culture.</title>
        <authorList>
            <person name="Brugere J.-F."/>
            <person name="Ben Hania W."/>
            <person name="Chaudhary P.P."/>
            <person name="Gaci N."/>
            <person name="Borrel G."/>
            <person name="Cao Van Tuat L."/>
            <person name="Fardeau M.-L."/>
            <person name="Harris H.M.B."/>
            <person name="O'Toole P.W."/>
            <person name="Ollivier B."/>
        </authorList>
    </citation>
    <scope>NUCLEOTIDE SEQUENCE [LARGE SCALE GENOMIC DNA]</scope>
    <source>
        <strain evidence="7 8">Mx-05</strain>
    </source>
</reference>
<dbReference type="Proteomes" id="UP000273278">
    <property type="component" value="Chromosome"/>
</dbReference>